<dbReference type="InterPro" id="IPR037066">
    <property type="entry name" value="Plug_dom_sf"/>
</dbReference>
<dbReference type="InterPro" id="IPR000531">
    <property type="entry name" value="Beta-barrel_TonB"/>
</dbReference>
<dbReference type="Gene3D" id="2.170.130.10">
    <property type="entry name" value="TonB-dependent receptor, plug domain"/>
    <property type="match status" value="1"/>
</dbReference>
<reference evidence="8 9" key="1">
    <citation type="journal article" date="2018" name="Genome Announc.">
        <title>Draft Genome Sequence of "Candidatus Phycosocius bacilliformis," an Alphaproteobacterial Ectosymbiont of the Hydrocarbon-Producing Green Alga Botryococcus braunii.</title>
        <authorList>
            <person name="Tanabe Y."/>
            <person name="Yamaguchi H."/>
            <person name="Watanabe M.M."/>
        </authorList>
    </citation>
    <scope>NUCLEOTIDE SEQUENCE [LARGE SCALE GENOMIC DNA]</scope>
    <source>
        <strain evidence="8 9">BOTRYCO-2</strain>
    </source>
</reference>
<comment type="subcellular location">
    <subcellularLocation>
        <location evidence="1 4">Cell outer membrane</location>
    </subcellularLocation>
</comment>
<evidence type="ECO:0000259" key="6">
    <source>
        <dbReference type="Pfam" id="PF00593"/>
    </source>
</evidence>
<dbReference type="InterPro" id="IPR012910">
    <property type="entry name" value="Plug_dom"/>
</dbReference>
<dbReference type="Pfam" id="PF07715">
    <property type="entry name" value="Plug"/>
    <property type="match status" value="1"/>
</dbReference>
<evidence type="ECO:0000313" key="8">
    <source>
        <dbReference type="EMBL" id="GBF59458.1"/>
    </source>
</evidence>
<evidence type="ECO:0000256" key="2">
    <source>
        <dbReference type="ARBA" id="ARBA00023136"/>
    </source>
</evidence>
<dbReference type="Gene3D" id="2.40.170.20">
    <property type="entry name" value="TonB-dependent receptor, beta-barrel domain"/>
    <property type="match status" value="1"/>
</dbReference>
<dbReference type="PANTHER" id="PTHR40980">
    <property type="entry name" value="PLUG DOMAIN-CONTAINING PROTEIN"/>
    <property type="match status" value="1"/>
</dbReference>
<dbReference type="Proteomes" id="UP000245086">
    <property type="component" value="Unassembled WGS sequence"/>
</dbReference>
<dbReference type="CDD" id="cd01347">
    <property type="entry name" value="ligand_gated_channel"/>
    <property type="match status" value="1"/>
</dbReference>
<keyword evidence="3" id="KW-0998">Cell outer membrane</keyword>
<dbReference type="AlphaFoldDB" id="A0A2P2EEH1"/>
<dbReference type="InterPro" id="IPR010104">
    <property type="entry name" value="TonB_rcpt_bac"/>
</dbReference>
<dbReference type="PANTHER" id="PTHR40980:SF3">
    <property type="entry name" value="TONB-DEPENDENT RECEPTOR-LIKE BETA-BARREL DOMAIN-CONTAINING PROTEIN"/>
    <property type="match status" value="1"/>
</dbReference>
<feature type="chain" id="PRO_5015199699" description="TonB-dependent receptor" evidence="5">
    <location>
        <begin position="28"/>
        <end position="994"/>
    </location>
</feature>
<dbReference type="InterPro" id="IPR036942">
    <property type="entry name" value="Beta-barrel_TonB_sf"/>
</dbReference>
<dbReference type="NCBIfam" id="TIGR01782">
    <property type="entry name" value="TonB-Xanth-Caul"/>
    <property type="match status" value="1"/>
</dbReference>
<dbReference type="Pfam" id="PF00593">
    <property type="entry name" value="TonB_dep_Rec_b-barrel"/>
    <property type="match status" value="1"/>
</dbReference>
<dbReference type="RefSeq" id="WP_238165067.1">
    <property type="nucleotide sequence ID" value="NZ_BFBR01000015.1"/>
</dbReference>
<gene>
    <name evidence="8" type="ORF">PbB2_03158</name>
</gene>
<accession>A0A2P2EEH1</accession>
<proteinExistence type="inferred from homology"/>
<sequence>MSRKFRLTAGLMMGVAAASLMAGMAQAQSNQSQSNQTQGQAAAEPQPEVDVIIVRGSFRESLRSAIATKRAEIDIVDSIKAEDIGKFPDNNLAESLQRIPGVAIDREGGEGKTITVRGLGPDFTRVRLNGLEAISTTGGKDKDGGANRGRGFDFNVFASELFNSLTVRKSTSAETEEGSLGATVDLRTARPFDYKGFTMAGSLQAGYNDLSEDVGKRGTFMVSNRWADGKLGALFSIAYSTKQNFEEGPNSGRWQNAYSAGNAGRLQSYSTDGGRTFIQITPCTTATTRVCSTTEVSATNPTLTGEALAVTQAIYPRFLRTSQFITDAERLGITGSLQYRPTENTTFTLDVLHSEFSADRIEYNLEPISFSRNTAGVPQSDIYDYTIDSRKVITKASFNDVDIRSEMRFDALKTTFNQVNFTLDQQFNDKFSGRLLIGSSRSYLDNPEQTTFTFESYNVQGYKYDLTDMTKPIIDFGRSATGCNISQGCYWQYAAASSTTAATNANGDASLIRLRPQTVENTYNTGAMDFKYEWNDSVKFKFGGSFKVFSFETQEWRRYTTSDQTSNEAATPGSGIVAELNGNLINYARAVTVAGLTYLVPDLDKIRAKFDYNCNCTNQWGQFTVNKINNNARANNRSAQEEDTALYVQSDFQTELGSMPVRGNIGVRYVGTSQTVDGFFSRGAVLEKITLKRSYEDYLPAFNLTIEPMENVLVRFAAAKAMSRPTLASLSPAGSINTTSNTLSIGNPNLDPIRANTYDMSIEWYPSKDTLFTVSLFKKDLESWIQSLVRTIPFGETGYDVSLLDGTGQSLATAYTVTQPVNTRGGELKGYEISVNQPFSFLPSFLSDTGVILNYTQVESTINYVISSTATATTYAAYNLIGMSPNSYNATLYYEGKKLSGRVSYSYRDGYISVLLPGSSADLWGKEGVSSLDMQISYKLNDRITFVLEGTNLTDEAQDSRITYNTAQGNVANDLLFDVSNSGRQFYFGARMKF</sequence>
<feature type="signal peptide" evidence="5">
    <location>
        <begin position="1"/>
        <end position="27"/>
    </location>
</feature>
<dbReference type="EMBL" id="BFBR01000015">
    <property type="protein sequence ID" value="GBF59458.1"/>
    <property type="molecule type" value="Genomic_DNA"/>
</dbReference>
<evidence type="ECO:0000313" key="9">
    <source>
        <dbReference type="Proteomes" id="UP000245086"/>
    </source>
</evidence>
<evidence type="ECO:0000259" key="7">
    <source>
        <dbReference type="Pfam" id="PF07715"/>
    </source>
</evidence>
<evidence type="ECO:0008006" key="10">
    <source>
        <dbReference type="Google" id="ProtNLM"/>
    </source>
</evidence>
<comment type="caution">
    <text evidence="8">The sequence shown here is derived from an EMBL/GenBank/DDBJ whole genome shotgun (WGS) entry which is preliminary data.</text>
</comment>
<dbReference type="SUPFAM" id="SSF56935">
    <property type="entry name" value="Porins"/>
    <property type="match status" value="1"/>
</dbReference>
<name>A0A2P2EEH1_9PROT</name>
<evidence type="ECO:0000256" key="4">
    <source>
        <dbReference type="RuleBase" id="RU003357"/>
    </source>
</evidence>
<feature type="domain" description="TonB-dependent receptor-like beta-barrel" evidence="6">
    <location>
        <begin position="504"/>
        <end position="953"/>
    </location>
</feature>
<evidence type="ECO:0000256" key="5">
    <source>
        <dbReference type="SAM" id="SignalP"/>
    </source>
</evidence>
<keyword evidence="4" id="KW-0798">TonB box</keyword>
<organism evidence="8 9">
    <name type="scientific">Candidatus Phycosocius bacilliformis</name>
    <dbReference type="NCBI Taxonomy" id="1445552"/>
    <lineage>
        <taxon>Bacteria</taxon>
        <taxon>Pseudomonadati</taxon>
        <taxon>Pseudomonadota</taxon>
        <taxon>Alphaproteobacteria</taxon>
        <taxon>Caulobacterales</taxon>
        <taxon>Caulobacterales incertae sedis</taxon>
        <taxon>Candidatus Phycosocius</taxon>
    </lineage>
</organism>
<evidence type="ECO:0000256" key="3">
    <source>
        <dbReference type="ARBA" id="ARBA00023237"/>
    </source>
</evidence>
<comment type="similarity">
    <text evidence="4">Belongs to the TonB-dependent receptor family.</text>
</comment>
<evidence type="ECO:0000256" key="1">
    <source>
        <dbReference type="ARBA" id="ARBA00004442"/>
    </source>
</evidence>
<protein>
    <recommendedName>
        <fullName evidence="10">TonB-dependent receptor</fullName>
    </recommendedName>
</protein>
<feature type="domain" description="TonB-dependent receptor plug" evidence="7">
    <location>
        <begin position="75"/>
        <end position="182"/>
    </location>
</feature>
<keyword evidence="5" id="KW-0732">Signal</keyword>
<dbReference type="GO" id="GO:0009279">
    <property type="term" value="C:cell outer membrane"/>
    <property type="evidence" value="ECO:0007669"/>
    <property type="project" value="UniProtKB-SubCell"/>
</dbReference>
<keyword evidence="2 4" id="KW-0472">Membrane</keyword>
<keyword evidence="9" id="KW-1185">Reference proteome</keyword>